<dbReference type="Proteomes" id="UP001501570">
    <property type="component" value="Unassembled WGS sequence"/>
</dbReference>
<proteinExistence type="predicted"/>
<gene>
    <name evidence="1" type="ORF">GCM10023322_54220</name>
</gene>
<keyword evidence="2" id="KW-1185">Reference proteome</keyword>
<comment type="caution">
    <text evidence="1">The sequence shown here is derived from an EMBL/GenBank/DDBJ whole genome shotgun (WGS) entry which is preliminary data.</text>
</comment>
<dbReference type="RefSeq" id="WP_345634236.1">
    <property type="nucleotide sequence ID" value="NZ_BAABJQ010000018.1"/>
</dbReference>
<dbReference type="EMBL" id="BAABJQ010000018">
    <property type="protein sequence ID" value="GAA5193105.1"/>
    <property type="molecule type" value="Genomic_DNA"/>
</dbReference>
<protein>
    <submittedName>
        <fullName evidence="1">Uncharacterized protein</fullName>
    </submittedName>
</protein>
<evidence type="ECO:0000313" key="1">
    <source>
        <dbReference type="EMBL" id="GAA5193105.1"/>
    </source>
</evidence>
<sequence>MPGTDPAAERIRVRYEGSDYSAEPVAKGAAFEIFSVTPVDGFLPNPRPGARKLYRRFVPAAEIYVIEGRPPVPQEQPLSAPVSRGLSWSSVHQLSQSSHADDGGLLVARIRLSAKVSRGTRMVKVLSGRQLAGQLHGWLPQGFCYREYDTAHLRTPAELSVLRSDGDDGRADPAVFALRWRAVDSLDYQVPFAGDYAGLTRMPPADRLGSPVLGTGFTPSGQHVIPEFVTANLADLPLTAFAELVAYTEDGTEVVLYRYLPEQRAWGRMFGPQWRWLFAAVPGIAPEQEYFMIPPAPTKLMGRHRGQDYEAIADPPGEFRVLAKTRAARYAVETLYRRTPYVTWRRVPCTVVRDEGEWLRVRLIRPDAESVTQLGASCIERGIYETWAPRAETAGYRDVDTEYDLGPAVAPVS</sequence>
<organism evidence="1 2">
    <name type="scientific">Rugosimonospora acidiphila</name>
    <dbReference type="NCBI Taxonomy" id="556531"/>
    <lineage>
        <taxon>Bacteria</taxon>
        <taxon>Bacillati</taxon>
        <taxon>Actinomycetota</taxon>
        <taxon>Actinomycetes</taxon>
        <taxon>Micromonosporales</taxon>
        <taxon>Micromonosporaceae</taxon>
        <taxon>Rugosimonospora</taxon>
    </lineage>
</organism>
<evidence type="ECO:0000313" key="2">
    <source>
        <dbReference type="Proteomes" id="UP001501570"/>
    </source>
</evidence>
<reference evidence="2" key="1">
    <citation type="journal article" date="2019" name="Int. J. Syst. Evol. Microbiol.">
        <title>The Global Catalogue of Microorganisms (GCM) 10K type strain sequencing project: providing services to taxonomists for standard genome sequencing and annotation.</title>
        <authorList>
            <consortium name="The Broad Institute Genomics Platform"/>
            <consortium name="The Broad Institute Genome Sequencing Center for Infectious Disease"/>
            <person name="Wu L."/>
            <person name="Ma J."/>
        </authorList>
    </citation>
    <scope>NUCLEOTIDE SEQUENCE [LARGE SCALE GENOMIC DNA]</scope>
    <source>
        <strain evidence="2">JCM 18304</strain>
    </source>
</reference>
<name>A0ABP9SBI0_9ACTN</name>
<accession>A0ABP9SBI0</accession>